<evidence type="ECO:0000259" key="6">
    <source>
        <dbReference type="PROSITE" id="PS51366"/>
    </source>
</evidence>
<keyword evidence="3" id="KW-0963">Cytoplasm</keyword>
<evidence type="ECO:0000313" key="8">
    <source>
        <dbReference type="Proteomes" id="UP000198341"/>
    </source>
</evidence>
<comment type="subcellular location">
    <subcellularLocation>
        <location evidence="1">Cytoplasm</location>
    </subcellularLocation>
</comment>
<dbReference type="Gene3D" id="1.25.40.180">
    <property type="match status" value="2"/>
</dbReference>
<organism evidence="7 8">
    <name type="scientific">Bathycoccus prasinos</name>
    <dbReference type="NCBI Taxonomy" id="41875"/>
    <lineage>
        <taxon>Eukaryota</taxon>
        <taxon>Viridiplantae</taxon>
        <taxon>Chlorophyta</taxon>
        <taxon>Mamiellophyceae</taxon>
        <taxon>Mamiellales</taxon>
        <taxon>Bathycoccaceae</taxon>
        <taxon>Bathycoccus</taxon>
    </lineage>
</organism>
<dbReference type="SUPFAM" id="SSF48371">
    <property type="entry name" value="ARM repeat"/>
    <property type="match status" value="2"/>
</dbReference>
<evidence type="ECO:0000256" key="1">
    <source>
        <dbReference type="ARBA" id="ARBA00004496"/>
    </source>
</evidence>
<dbReference type="OrthoDB" id="414546at2759"/>
<dbReference type="EMBL" id="FO082276">
    <property type="protein sequence ID" value="CCO15611.1"/>
    <property type="molecule type" value="Genomic_DNA"/>
</dbReference>
<dbReference type="RefSeq" id="XP_007514174.1">
    <property type="nucleotide sequence ID" value="XM_007514112.1"/>
</dbReference>
<reference evidence="7 8" key="1">
    <citation type="submission" date="2011-10" db="EMBL/GenBank/DDBJ databases">
        <authorList>
            <person name="Genoscope - CEA"/>
        </authorList>
    </citation>
    <scope>NUCLEOTIDE SEQUENCE [LARGE SCALE GENOMIC DNA]</scope>
    <source>
        <strain evidence="7 8">RCC 1105</strain>
    </source>
</reference>
<evidence type="ECO:0000313" key="7">
    <source>
        <dbReference type="EMBL" id="CCO15611.1"/>
    </source>
</evidence>
<protein>
    <recommendedName>
        <fullName evidence="6">MI domain-containing protein</fullName>
    </recommendedName>
</protein>
<dbReference type="SMART" id="SM00544">
    <property type="entry name" value="MA3"/>
    <property type="match status" value="2"/>
</dbReference>
<name>K8ECD0_9CHLO</name>
<dbReference type="InterPro" id="IPR039778">
    <property type="entry name" value="PDCD4"/>
</dbReference>
<keyword evidence="8" id="KW-1185">Reference proteome</keyword>
<comment type="similarity">
    <text evidence="2">Belongs to the PDCD4 family.</text>
</comment>
<dbReference type="GO" id="GO:0045892">
    <property type="term" value="P:negative regulation of DNA-templated transcription"/>
    <property type="evidence" value="ECO:0007669"/>
    <property type="project" value="InterPro"/>
</dbReference>
<dbReference type="PANTHER" id="PTHR12626:SF0">
    <property type="entry name" value="PROGRAMMED CELL DEATH PROTEIN 4"/>
    <property type="match status" value="1"/>
</dbReference>
<evidence type="ECO:0000256" key="3">
    <source>
        <dbReference type="ARBA" id="ARBA00022490"/>
    </source>
</evidence>
<gene>
    <name evidence="7" type="ORF">Bathy03g02930</name>
</gene>
<evidence type="ECO:0000256" key="4">
    <source>
        <dbReference type="ARBA" id="ARBA00022737"/>
    </source>
</evidence>
<accession>K8ECD0</accession>
<dbReference type="InterPro" id="IPR016024">
    <property type="entry name" value="ARM-type_fold"/>
</dbReference>
<dbReference type="STRING" id="41875.K8ECD0"/>
<dbReference type="Proteomes" id="UP000198341">
    <property type="component" value="Chromosome 3"/>
</dbReference>
<dbReference type="PANTHER" id="PTHR12626">
    <property type="entry name" value="PROGRAMMED CELL DEATH 4"/>
    <property type="match status" value="1"/>
</dbReference>
<sequence length="402" mass="45173">MLTADQRKIFEKTIKKRELASFGRKPSLGEITDNRWLDWHKGHKHVQVKVSGRGRKGDESAANVLVDDQSPVYALDKGDPNYDSTEDAEKTVFREKTLIQGSEAYDRVKAYKMASEATIEEYFDSNDIAEAGLRLRGLEEPLYEHFFVKKLITMALDRGNREKEAASALLSAFYPSVISGKQMMRGFVDLAASVHDLKLDVPDAIETISTFIARGVVDDILPPKFAEVTLAGDPTCQGPDAQTVASKASEQISQRFSTDRVLHAWGHFDKTPYEQAKTELEMLLKEYLESHDVTEARRRLHDLAKPFFHHELVKKALVMMIESDKDSNAPAILLGLLHVLNNSGEVSAVQMTKGFTRVGNLIEDLSLDVPNAKERFEEIKKLAHETETHVSVLIDDSDREAF</sequence>
<keyword evidence="5" id="KW-0539">Nucleus</keyword>
<proteinExistence type="inferred from homology"/>
<dbReference type="GeneID" id="19016830"/>
<dbReference type="InterPro" id="IPR003891">
    <property type="entry name" value="Initiation_fac_eIF4g_MI"/>
</dbReference>
<dbReference type="Pfam" id="PF02847">
    <property type="entry name" value="MA3"/>
    <property type="match status" value="2"/>
</dbReference>
<dbReference type="eggNOG" id="KOG0403">
    <property type="taxonomic scope" value="Eukaryota"/>
</dbReference>
<keyword evidence="4" id="KW-0677">Repeat</keyword>
<evidence type="ECO:0000256" key="5">
    <source>
        <dbReference type="ARBA" id="ARBA00023242"/>
    </source>
</evidence>
<dbReference type="PROSITE" id="PS51366">
    <property type="entry name" value="MI"/>
    <property type="match status" value="2"/>
</dbReference>
<dbReference type="KEGG" id="bpg:Bathy03g02930"/>
<feature type="domain" description="MI" evidence="6">
    <location>
        <begin position="110"/>
        <end position="231"/>
    </location>
</feature>
<feature type="domain" description="MI" evidence="6">
    <location>
        <begin position="275"/>
        <end position="399"/>
    </location>
</feature>
<dbReference type="AlphaFoldDB" id="K8ECD0"/>
<dbReference type="GO" id="GO:0005737">
    <property type="term" value="C:cytoplasm"/>
    <property type="evidence" value="ECO:0007669"/>
    <property type="project" value="UniProtKB-SubCell"/>
</dbReference>
<evidence type="ECO:0000256" key="2">
    <source>
        <dbReference type="ARBA" id="ARBA00005497"/>
    </source>
</evidence>